<dbReference type="HOGENOM" id="CLU_012167_0_0_1"/>
<dbReference type="InterPro" id="IPR036612">
    <property type="entry name" value="KH_dom_type_1_sf"/>
</dbReference>
<evidence type="ECO:0000259" key="2">
    <source>
        <dbReference type="SMART" id="SM00322"/>
    </source>
</evidence>
<evidence type="ECO:0000313" key="4">
    <source>
        <dbReference type="EMBL" id="CCE84270.1"/>
    </source>
</evidence>
<dbReference type="InParanoid" id="G8Y8D3"/>
<feature type="domain" description="K Homology" evidence="2">
    <location>
        <begin position="494"/>
        <end position="575"/>
    </location>
</feature>
<dbReference type="SMART" id="SM00322">
    <property type="entry name" value="KH"/>
    <property type="match status" value="1"/>
</dbReference>
<organism evidence="3 5">
    <name type="scientific">Pichia sorbitophila (strain ATCC MYA-4447 / BCRC 22081 / CBS 7064 / NBRC 10061 / NRRL Y-12695)</name>
    <name type="common">Hybrid yeast</name>
    <dbReference type="NCBI Taxonomy" id="559304"/>
    <lineage>
        <taxon>Eukaryota</taxon>
        <taxon>Fungi</taxon>
        <taxon>Dikarya</taxon>
        <taxon>Ascomycota</taxon>
        <taxon>Saccharomycotina</taxon>
        <taxon>Pichiomycetes</taxon>
        <taxon>Debaryomycetaceae</taxon>
        <taxon>Millerozyma</taxon>
    </lineage>
</organism>
<dbReference type="EMBL" id="FO082049">
    <property type="protein sequence ID" value="CCE83239.1"/>
    <property type="molecule type" value="Genomic_DNA"/>
</dbReference>
<evidence type="ECO:0000313" key="3">
    <source>
        <dbReference type="EMBL" id="CCE83239.1"/>
    </source>
</evidence>
<accession>G8Y8D3</accession>
<dbReference type="PROSITE" id="PS50084">
    <property type="entry name" value="KH_TYPE_1"/>
    <property type="match status" value="1"/>
</dbReference>
<dbReference type="STRING" id="559304.G8Y8D3"/>
<dbReference type="InterPro" id="IPR004088">
    <property type="entry name" value="KH_dom_type_1"/>
</dbReference>
<reference evidence="3" key="1">
    <citation type="submission" date="2011-10" db="EMBL/GenBank/DDBJ databases">
        <authorList>
            <person name="Genoscope - CEA"/>
        </authorList>
    </citation>
    <scope>NUCLEOTIDE SEQUENCE</scope>
</reference>
<dbReference type="Pfam" id="PF00013">
    <property type="entry name" value="KH_1"/>
    <property type="match status" value="1"/>
</dbReference>
<name>G8Y8D3_PICSO</name>
<sequence>MEDYNIVTFNLEYSYLINSLQDALFSTNNGLWRDYGVSLQKNVQIMDNLRAIENRLELINKDKLNYTELLKPQIGSDIMTLAIRGQRSYVSYARMKILQNFYQIGFRKILLSDSEFESIVDPATRAHFLMLLNHISETDNVEIIVDKVDTDFKSVMIPSNSYFVYIVGNQDRVSHTETRVKIAVDKLLNGYYVDAIETELSLIPIIGGPRLSNFTQVVKQSQSNLYIPDVMPSLFNSEGLASTGSMKIWVTSKERCQILQTKKILEDIIGLILQKDEENLYTKEILVTKTKLDLVTQFDHLKLLAIMLKHGTYIQLPPLGEQGDYKIVIQSQSEEDLNETVYDLTLLFSDYYKVSFNFENTYSRELEHFLINLGQLNKAVVLTYNNHGIEIEGASSELKSTLSSMNSNFYFLSTLLDSLTFAVRIELNNSQHEFLSGKKNGKINKIMNQLSNPSDVRFIPYSEYNFYADLIVYKQNSMALNDLMKGIELLELELPAELKMYIPEVFHKSIIGNGGSIIQSIMKKYNVFIKFTTNTLKQDKINYTFHRQCNVLIKCPKKNGKNIALAKQELEGLVNNFCLKNKPIANGNTVYNTTHFELWKSHYLLLINRNYNLREINKLEQETGSYIMFPSTIEDFGDSNKLNIQIKGAENKSRLCAEALSNMLPKNFKFVITYSPGRFAQSISTHNSEFFQKIITPFRMLLDVEISTESVRSQHEIVLSSYSQENLDVAICDLTHYLRDKDFLILDKSYLSLQPIIESNSGLDPVPASRKLQPLSSNQWNIHAAQRPRSPIKTPSPTKAVGPVPGLASFVSYTHR</sequence>
<dbReference type="InterPro" id="IPR056553">
    <property type="entry name" value="KH_Mug60-KHD4"/>
</dbReference>
<keyword evidence="1" id="KW-0694">RNA-binding</keyword>
<evidence type="ECO:0000256" key="1">
    <source>
        <dbReference type="PROSITE-ProRule" id="PRU00117"/>
    </source>
</evidence>
<dbReference type="GO" id="GO:0003723">
    <property type="term" value="F:RNA binding"/>
    <property type="evidence" value="ECO:0007669"/>
    <property type="project" value="UniProtKB-UniRule"/>
</dbReference>
<dbReference type="SUPFAM" id="SSF54791">
    <property type="entry name" value="Eukaryotic type KH-domain (KH-domain type I)"/>
    <property type="match status" value="1"/>
</dbReference>
<protein>
    <submittedName>
        <fullName evidence="3">Piso0_003811 protein</fullName>
    </submittedName>
</protein>
<reference evidence="5" key="2">
    <citation type="journal article" date="2012" name="G3 (Bethesda)">
        <title>Pichia sorbitophila, an interspecies yeast hybrid reveals early steps of genome resolution following polyploidization.</title>
        <authorList>
            <person name="Leh Louis V."/>
            <person name="Despons L."/>
            <person name="Friedrich A."/>
            <person name="Martin T."/>
            <person name="Durrens P."/>
            <person name="Casaregola S."/>
            <person name="Neuveglise C."/>
            <person name="Fairhead C."/>
            <person name="Marck C."/>
            <person name="Cruz J.A."/>
            <person name="Straub M.L."/>
            <person name="Kugler V."/>
            <person name="Sacerdot C."/>
            <person name="Uzunov Z."/>
            <person name="Thierry A."/>
            <person name="Weiss S."/>
            <person name="Bleykasten C."/>
            <person name="De Montigny J."/>
            <person name="Jacques N."/>
            <person name="Jung P."/>
            <person name="Lemaire M."/>
            <person name="Mallet S."/>
            <person name="Morel G."/>
            <person name="Richard G.F."/>
            <person name="Sarkar A."/>
            <person name="Savel G."/>
            <person name="Schacherer J."/>
            <person name="Seret M.L."/>
            <person name="Talla E."/>
            <person name="Samson G."/>
            <person name="Jubin C."/>
            <person name="Poulain J."/>
            <person name="Vacherie B."/>
            <person name="Barbe V."/>
            <person name="Pelletier E."/>
            <person name="Sherman D.J."/>
            <person name="Westhof E."/>
            <person name="Weissenbach J."/>
            <person name="Baret P.V."/>
            <person name="Wincker P."/>
            <person name="Gaillardin C."/>
            <person name="Dujon B."/>
            <person name="Souciet J.L."/>
        </authorList>
    </citation>
    <scope>NUCLEOTIDE SEQUENCE [LARGE SCALE GENOMIC DNA]</scope>
    <source>
        <strain evidence="5">ATCC MYA-4447 / BCRC 22081 / CBS 7064 / NBRC 10061 / NRRL Y-12695</strain>
    </source>
</reference>
<gene>
    <name evidence="3" type="primary">Piso0_003811</name>
    <name evidence="3" type="ORF">GNLVRS01_PISO0K03090g</name>
    <name evidence="4" type="ORF">GNLVRS01_PISO0L03091g</name>
</gene>
<dbReference type="AlphaFoldDB" id="G8Y8D3"/>
<dbReference type="Proteomes" id="UP000005222">
    <property type="component" value="Chromosome K"/>
</dbReference>
<dbReference type="InterPro" id="IPR004087">
    <property type="entry name" value="KH_dom"/>
</dbReference>
<dbReference type="FunCoup" id="G8Y8D3">
    <property type="interactions" value="40"/>
</dbReference>
<dbReference type="Pfam" id="PF24563">
    <property type="entry name" value="KH_Mug60-KHD4"/>
    <property type="match status" value="1"/>
</dbReference>
<dbReference type="Proteomes" id="UP000005222">
    <property type="component" value="Chromosome L"/>
</dbReference>
<evidence type="ECO:0000313" key="5">
    <source>
        <dbReference type="Proteomes" id="UP000005222"/>
    </source>
</evidence>
<dbReference type="EMBL" id="FO082048">
    <property type="protein sequence ID" value="CCE84270.1"/>
    <property type="molecule type" value="Genomic_DNA"/>
</dbReference>
<dbReference type="eggNOG" id="KOG2208">
    <property type="taxonomic scope" value="Eukaryota"/>
</dbReference>
<keyword evidence="5" id="KW-1185">Reference proteome</keyword>
<dbReference type="Gene3D" id="3.30.1370.10">
    <property type="entry name" value="K Homology domain, type 1"/>
    <property type="match status" value="1"/>
</dbReference>
<proteinExistence type="predicted"/>
<dbReference type="OrthoDB" id="271862at2759"/>